<protein>
    <submittedName>
        <fullName evidence="3">SpoIIE family protein phosphatase</fullName>
    </submittedName>
</protein>
<accession>A0A9X1X031</accession>
<sequence>MYFVYPSRELRQLDKALTLFADIEWVKLTLVNMCDPNQIYIADVLDFLTHQWPCPTVVIAREHEGAALSEAWQKGALAGWIWEDLPEQPFDKLQQIEAQYKRNQDSRDLPTAAELQQRLLPTPEQFRQYNFQYLFQPSAYLSGDWIDFWQVNDDQILFYLADVSGHGVTSSLLTSWLAGFHKRAHSPEHLILKLNEMLIKENIEKHITMIAGMLDLKQNQLRCINAGHFPPAIYIAPNQDPVVFNSSSFPLGLTEDLKIDEITVEMQSGSQFILCSDGALEPYKGGINEQFQQLLNDLSQKSFNPPIQVNDDIAMLKIIHASN</sequence>
<dbReference type="InterPro" id="IPR052016">
    <property type="entry name" value="Bact_Sigma-Reg"/>
</dbReference>
<dbReference type="Pfam" id="PF07228">
    <property type="entry name" value="SpoIIE"/>
    <property type="match status" value="1"/>
</dbReference>
<dbReference type="Gene3D" id="3.60.40.10">
    <property type="entry name" value="PPM-type phosphatase domain"/>
    <property type="match status" value="1"/>
</dbReference>
<keyword evidence="1" id="KW-0378">Hydrolase</keyword>
<dbReference type="AlphaFoldDB" id="A0A9X1X031"/>
<comment type="caution">
    <text evidence="3">The sequence shown here is derived from an EMBL/GenBank/DDBJ whole genome shotgun (WGS) entry which is preliminary data.</text>
</comment>
<feature type="domain" description="PPM-type phosphatase" evidence="2">
    <location>
        <begin position="126"/>
        <end position="320"/>
    </location>
</feature>
<dbReference type="Proteomes" id="UP001139701">
    <property type="component" value="Unassembled WGS sequence"/>
</dbReference>
<dbReference type="GO" id="GO:0016791">
    <property type="term" value="F:phosphatase activity"/>
    <property type="evidence" value="ECO:0007669"/>
    <property type="project" value="TreeGrafter"/>
</dbReference>
<evidence type="ECO:0000313" key="4">
    <source>
        <dbReference type="Proteomes" id="UP001139701"/>
    </source>
</evidence>
<organism evidence="3 4">
    <name type="scientific">Acinetobacter sedimenti</name>
    <dbReference type="NCBI Taxonomy" id="2919922"/>
    <lineage>
        <taxon>Bacteria</taxon>
        <taxon>Pseudomonadati</taxon>
        <taxon>Pseudomonadota</taxon>
        <taxon>Gammaproteobacteria</taxon>
        <taxon>Moraxellales</taxon>
        <taxon>Moraxellaceae</taxon>
        <taxon>Acinetobacter</taxon>
    </lineage>
</organism>
<evidence type="ECO:0000256" key="1">
    <source>
        <dbReference type="ARBA" id="ARBA00022801"/>
    </source>
</evidence>
<dbReference type="PANTHER" id="PTHR43156">
    <property type="entry name" value="STAGE II SPORULATION PROTEIN E-RELATED"/>
    <property type="match status" value="1"/>
</dbReference>
<name>A0A9X1X031_9GAMM</name>
<dbReference type="PANTHER" id="PTHR43156:SF2">
    <property type="entry name" value="STAGE II SPORULATION PROTEIN E"/>
    <property type="match status" value="1"/>
</dbReference>
<dbReference type="EMBL" id="JAKUML010000012">
    <property type="protein sequence ID" value="MCJ8146987.1"/>
    <property type="molecule type" value="Genomic_DNA"/>
</dbReference>
<keyword evidence="4" id="KW-1185">Reference proteome</keyword>
<proteinExistence type="predicted"/>
<dbReference type="SMART" id="SM00331">
    <property type="entry name" value="PP2C_SIG"/>
    <property type="match status" value="1"/>
</dbReference>
<dbReference type="RefSeq" id="WP_241572212.1">
    <property type="nucleotide sequence ID" value="NZ_JAKUML010000012.1"/>
</dbReference>
<reference evidence="3" key="1">
    <citation type="submission" date="2022-02" db="EMBL/GenBank/DDBJ databases">
        <title>Acinetobacter A3.8 sp. nov., isolated from Sediment (Zhairuo Island).</title>
        <authorList>
            <person name="Zheng K."/>
        </authorList>
    </citation>
    <scope>NUCLEOTIDE SEQUENCE</scope>
    <source>
        <strain evidence="3">A3.8</strain>
    </source>
</reference>
<evidence type="ECO:0000313" key="3">
    <source>
        <dbReference type="EMBL" id="MCJ8146987.1"/>
    </source>
</evidence>
<evidence type="ECO:0000259" key="2">
    <source>
        <dbReference type="SMART" id="SM00331"/>
    </source>
</evidence>
<gene>
    <name evidence="3" type="ORF">MKI79_08750</name>
</gene>
<dbReference type="InterPro" id="IPR001932">
    <property type="entry name" value="PPM-type_phosphatase-like_dom"/>
</dbReference>
<dbReference type="InterPro" id="IPR036457">
    <property type="entry name" value="PPM-type-like_dom_sf"/>
</dbReference>
<dbReference type="SUPFAM" id="SSF81606">
    <property type="entry name" value="PP2C-like"/>
    <property type="match status" value="1"/>
</dbReference>